<organism evidence="2 3">
    <name type="scientific">Paenibacillus pini JCM 16418</name>
    <dbReference type="NCBI Taxonomy" id="1236976"/>
    <lineage>
        <taxon>Bacteria</taxon>
        <taxon>Bacillati</taxon>
        <taxon>Bacillota</taxon>
        <taxon>Bacilli</taxon>
        <taxon>Bacillales</taxon>
        <taxon>Paenibacillaceae</taxon>
        <taxon>Paenibacillus</taxon>
    </lineage>
</organism>
<keyword evidence="3" id="KW-1185">Reference proteome</keyword>
<dbReference type="OrthoDB" id="2063846at2"/>
<keyword evidence="1" id="KW-0472">Membrane</keyword>
<dbReference type="EMBL" id="BAVZ01000004">
    <property type="protein sequence ID" value="GAF07586.1"/>
    <property type="molecule type" value="Genomic_DNA"/>
</dbReference>
<reference evidence="2 3" key="1">
    <citation type="journal article" date="2014" name="Genome Announc.">
        <title>Draft Genome Sequence of Paenibacillus pini JCM 16418T, Isolated from the Rhizosphere of Pine Tree.</title>
        <authorList>
            <person name="Yuki M."/>
            <person name="Oshima K."/>
            <person name="Suda W."/>
            <person name="Oshida Y."/>
            <person name="Kitamura K."/>
            <person name="Iida Y."/>
            <person name="Hattori M."/>
            <person name="Ohkuma M."/>
        </authorList>
    </citation>
    <scope>NUCLEOTIDE SEQUENCE [LARGE SCALE GENOMIC DNA]</scope>
    <source>
        <strain evidence="2 3">JCM 16418</strain>
    </source>
</reference>
<dbReference type="RefSeq" id="WP_036647223.1">
    <property type="nucleotide sequence ID" value="NZ_BAVZ01000004.1"/>
</dbReference>
<accession>W7YSI5</accession>
<proteinExistence type="predicted"/>
<comment type="caution">
    <text evidence="2">The sequence shown here is derived from an EMBL/GenBank/DDBJ whole genome shotgun (WGS) entry which is preliminary data.</text>
</comment>
<feature type="transmembrane region" description="Helical" evidence="1">
    <location>
        <begin position="53"/>
        <end position="73"/>
    </location>
</feature>
<evidence type="ECO:0000313" key="3">
    <source>
        <dbReference type="Proteomes" id="UP000019364"/>
    </source>
</evidence>
<evidence type="ECO:0000313" key="2">
    <source>
        <dbReference type="EMBL" id="GAF07586.1"/>
    </source>
</evidence>
<dbReference type="STRING" id="1236976.JCM16418_1613"/>
<protein>
    <submittedName>
        <fullName evidence="2">Uncharacterized protein</fullName>
    </submittedName>
</protein>
<keyword evidence="1" id="KW-1133">Transmembrane helix</keyword>
<keyword evidence="1" id="KW-0812">Transmembrane</keyword>
<evidence type="ECO:0000256" key="1">
    <source>
        <dbReference type="SAM" id="Phobius"/>
    </source>
</evidence>
<dbReference type="Proteomes" id="UP000019364">
    <property type="component" value="Unassembled WGS sequence"/>
</dbReference>
<feature type="transmembrane region" description="Helical" evidence="1">
    <location>
        <begin position="26"/>
        <end position="47"/>
    </location>
</feature>
<dbReference type="AlphaFoldDB" id="W7YSI5"/>
<name>W7YSI5_9BACL</name>
<gene>
    <name evidence="2" type="ORF">JCM16418_1613</name>
</gene>
<sequence length="97" mass="10857">MVARKPVKRKLTAKQQEKKSIEFSKIILAMVMSTYFAGVLLGGYIVFHSSSELSALLTFIGAPVATAIGFYYWKAKNENVSKHTMNRIENTEGDEQP</sequence>